<organism evidence="3">
    <name type="scientific">Anisakis simplex</name>
    <name type="common">Herring worm</name>
    <dbReference type="NCBI Taxonomy" id="6269"/>
    <lineage>
        <taxon>Eukaryota</taxon>
        <taxon>Metazoa</taxon>
        <taxon>Ecdysozoa</taxon>
        <taxon>Nematoda</taxon>
        <taxon>Chromadorea</taxon>
        <taxon>Rhabditida</taxon>
        <taxon>Spirurina</taxon>
        <taxon>Ascaridomorpha</taxon>
        <taxon>Ascaridoidea</taxon>
        <taxon>Anisakidae</taxon>
        <taxon>Anisakis</taxon>
        <taxon>Anisakis simplex complex</taxon>
    </lineage>
</organism>
<dbReference type="WBParaSite" id="ASIM_0000463301-mRNA-1">
    <property type="protein sequence ID" value="ASIM_0000463301-mRNA-1"/>
    <property type="gene ID" value="ASIM_0000463301"/>
</dbReference>
<evidence type="ECO:0000313" key="2">
    <source>
        <dbReference type="Proteomes" id="UP000267096"/>
    </source>
</evidence>
<dbReference type="OrthoDB" id="10267127at2759"/>
<reference evidence="3" key="1">
    <citation type="submission" date="2017-02" db="UniProtKB">
        <authorList>
            <consortium name="WormBaseParasite"/>
        </authorList>
    </citation>
    <scope>IDENTIFICATION</scope>
</reference>
<dbReference type="Proteomes" id="UP000267096">
    <property type="component" value="Unassembled WGS sequence"/>
</dbReference>
<gene>
    <name evidence="1" type="ORF">ASIM_LOCUS4445</name>
</gene>
<keyword evidence="2" id="KW-1185">Reference proteome</keyword>
<protein>
    <submittedName>
        <fullName evidence="3">Transposase</fullName>
    </submittedName>
</protein>
<evidence type="ECO:0000313" key="1">
    <source>
        <dbReference type="EMBL" id="VDK23849.1"/>
    </source>
</evidence>
<proteinExistence type="predicted"/>
<dbReference type="EMBL" id="UYRR01007724">
    <property type="protein sequence ID" value="VDK23849.1"/>
    <property type="molecule type" value="Genomic_DNA"/>
</dbReference>
<sequence length="86" mass="9581">MDWVERMFIPVPYCNTYSLHQVPGAPGTGVMCVTLFGHAHWLDDRITSNLRELLNETLDEGCSIELVASDCATYSDGDVLAFLATW</sequence>
<accession>A0A0M3JAL2</accession>
<name>A0A0M3JAL2_ANISI</name>
<dbReference type="AlphaFoldDB" id="A0A0M3JAL2"/>
<reference evidence="1 2" key="2">
    <citation type="submission" date="2018-11" db="EMBL/GenBank/DDBJ databases">
        <authorList>
            <consortium name="Pathogen Informatics"/>
        </authorList>
    </citation>
    <scope>NUCLEOTIDE SEQUENCE [LARGE SCALE GENOMIC DNA]</scope>
</reference>
<evidence type="ECO:0000313" key="3">
    <source>
        <dbReference type="WBParaSite" id="ASIM_0000463301-mRNA-1"/>
    </source>
</evidence>